<reference evidence="1" key="1">
    <citation type="submission" date="2021-02" db="EMBL/GenBank/DDBJ databases">
        <authorList>
            <person name="Dougan E. K."/>
            <person name="Rhodes N."/>
            <person name="Thang M."/>
            <person name="Chan C."/>
        </authorList>
    </citation>
    <scope>NUCLEOTIDE SEQUENCE</scope>
</reference>
<dbReference type="EMBL" id="CAJNIZ010036668">
    <property type="protein sequence ID" value="CAE7566712.1"/>
    <property type="molecule type" value="Genomic_DNA"/>
</dbReference>
<dbReference type="AlphaFoldDB" id="A0A812UHQ1"/>
<accession>A0A812UHQ1</accession>
<protein>
    <submittedName>
        <fullName evidence="1">Uncharacterized protein</fullName>
    </submittedName>
</protein>
<dbReference type="OrthoDB" id="10061565at2759"/>
<evidence type="ECO:0000313" key="1">
    <source>
        <dbReference type="EMBL" id="CAE7566712.1"/>
    </source>
</evidence>
<keyword evidence="2" id="KW-1185">Reference proteome</keyword>
<proteinExistence type="predicted"/>
<organism evidence="1 2">
    <name type="scientific">Symbiodinium pilosum</name>
    <name type="common">Dinoflagellate</name>
    <dbReference type="NCBI Taxonomy" id="2952"/>
    <lineage>
        <taxon>Eukaryota</taxon>
        <taxon>Sar</taxon>
        <taxon>Alveolata</taxon>
        <taxon>Dinophyceae</taxon>
        <taxon>Suessiales</taxon>
        <taxon>Symbiodiniaceae</taxon>
        <taxon>Symbiodinium</taxon>
    </lineage>
</organism>
<dbReference type="Proteomes" id="UP000649617">
    <property type="component" value="Unassembled WGS sequence"/>
</dbReference>
<evidence type="ECO:0000313" key="2">
    <source>
        <dbReference type="Proteomes" id="UP000649617"/>
    </source>
</evidence>
<comment type="caution">
    <text evidence="1">The sequence shown here is derived from an EMBL/GenBank/DDBJ whole genome shotgun (WGS) entry which is preliminary data.</text>
</comment>
<name>A0A812UHQ1_SYMPI</name>
<gene>
    <name evidence="1" type="ORF">SPIL2461_LOCUS15215</name>
</gene>
<sequence>MSAGIVSKPCARYVKRGGYFLASDAHFDARTTALDPRFQLVAVYDPDAKRLETKRLEDCFMTTSGAKISADQVKVSMTKPKGSRGFKLKREDWFYLFKRIR</sequence>